<dbReference type="Proteomes" id="UP000324222">
    <property type="component" value="Unassembled WGS sequence"/>
</dbReference>
<evidence type="ECO:0000313" key="2">
    <source>
        <dbReference type="EMBL" id="MPC83494.1"/>
    </source>
</evidence>
<proteinExistence type="predicted"/>
<comment type="caution">
    <text evidence="2">The sequence shown here is derived from an EMBL/GenBank/DDBJ whole genome shotgun (WGS) entry which is preliminary data.</text>
</comment>
<dbReference type="EMBL" id="VSRR010062682">
    <property type="protein sequence ID" value="MPC83494.1"/>
    <property type="molecule type" value="Genomic_DNA"/>
</dbReference>
<dbReference type="AlphaFoldDB" id="A0A5B7ITI2"/>
<reference evidence="2 3" key="1">
    <citation type="submission" date="2019-05" db="EMBL/GenBank/DDBJ databases">
        <title>Another draft genome of Portunus trituberculatus and its Hox gene families provides insights of decapod evolution.</title>
        <authorList>
            <person name="Jeong J.-H."/>
            <person name="Song I."/>
            <person name="Kim S."/>
            <person name="Choi T."/>
            <person name="Kim D."/>
            <person name="Ryu S."/>
            <person name="Kim W."/>
        </authorList>
    </citation>
    <scope>NUCLEOTIDE SEQUENCE [LARGE SCALE GENOMIC DNA]</scope>
    <source>
        <tissue evidence="2">Muscle</tissue>
    </source>
</reference>
<keyword evidence="3" id="KW-1185">Reference proteome</keyword>
<feature type="region of interest" description="Disordered" evidence="1">
    <location>
        <begin position="66"/>
        <end position="105"/>
    </location>
</feature>
<accession>A0A5B7ITI2</accession>
<feature type="compositionally biased region" description="Basic and acidic residues" evidence="1">
    <location>
        <begin position="80"/>
        <end position="105"/>
    </location>
</feature>
<evidence type="ECO:0000256" key="1">
    <source>
        <dbReference type="SAM" id="MobiDB-lite"/>
    </source>
</evidence>
<protein>
    <submittedName>
        <fullName evidence="2">Uncharacterized protein</fullName>
    </submittedName>
</protein>
<name>A0A5B7ITI2_PORTR</name>
<evidence type="ECO:0000313" key="3">
    <source>
        <dbReference type="Proteomes" id="UP000324222"/>
    </source>
</evidence>
<sequence length="105" mass="11518">MGTCTKYAARDTSAGTVMTLTPRPTLNWTGLHCSSVAWQRRRTLPAGRGKKPHTGQTCGATLKNTHVRCDTPATPGPGGDEEHWSSRWRKDMVVGGGRKEERARE</sequence>
<gene>
    <name evidence="2" type="ORF">E2C01_078206</name>
</gene>
<organism evidence="2 3">
    <name type="scientific">Portunus trituberculatus</name>
    <name type="common">Swimming crab</name>
    <name type="synonym">Neptunus trituberculatus</name>
    <dbReference type="NCBI Taxonomy" id="210409"/>
    <lineage>
        <taxon>Eukaryota</taxon>
        <taxon>Metazoa</taxon>
        <taxon>Ecdysozoa</taxon>
        <taxon>Arthropoda</taxon>
        <taxon>Crustacea</taxon>
        <taxon>Multicrustacea</taxon>
        <taxon>Malacostraca</taxon>
        <taxon>Eumalacostraca</taxon>
        <taxon>Eucarida</taxon>
        <taxon>Decapoda</taxon>
        <taxon>Pleocyemata</taxon>
        <taxon>Brachyura</taxon>
        <taxon>Eubrachyura</taxon>
        <taxon>Portunoidea</taxon>
        <taxon>Portunidae</taxon>
        <taxon>Portuninae</taxon>
        <taxon>Portunus</taxon>
    </lineage>
</organism>